<keyword evidence="2" id="KW-0902">Two-component regulatory system</keyword>
<dbReference type="InterPro" id="IPR036388">
    <property type="entry name" value="WH-like_DNA-bd_sf"/>
</dbReference>
<dbReference type="PANTHER" id="PTHR48111:SF47">
    <property type="entry name" value="TRANSCRIPTIONAL REGULATORY PROTEIN RSTA"/>
    <property type="match status" value="1"/>
</dbReference>
<dbReference type="InterPro" id="IPR039420">
    <property type="entry name" value="WalR-like"/>
</dbReference>
<dbReference type="Proteomes" id="UP000528457">
    <property type="component" value="Unassembled WGS sequence"/>
</dbReference>
<dbReference type="FunFam" id="3.40.50.2300:FF:000001">
    <property type="entry name" value="DNA-binding response regulator PhoB"/>
    <property type="match status" value="1"/>
</dbReference>
<proteinExistence type="predicted"/>
<evidence type="ECO:0000256" key="8">
    <source>
        <dbReference type="SAM" id="MobiDB-lite"/>
    </source>
</evidence>
<name>A0A7X0JTR4_9GAMM</name>
<evidence type="ECO:0000256" key="3">
    <source>
        <dbReference type="ARBA" id="ARBA00023015"/>
    </source>
</evidence>
<dbReference type="SMART" id="SM00448">
    <property type="entry name" value="REC"/>
    <property type="match status" value="1"/>
</dbReference>
<feature type="compositionally biased region" description="Polar residues" evidence="8">
    <location>
        <begin position="132"/>
        <end position="149"/>
    </location>
</feature>
<dbReference type="SMART" id="SM00862">
    <property type="entry name" value="Trans_reg_C"/>
    <property type="match status" value="1"/>
</dbReference>
<evidence type="ECO:0000313" key="11">
    <source>
        <dbReference type="EMBL" id="MBB6521246.1"/>
    </source>
</evidence>
<dbReference type="GO" id="GO:0032993">
    <property type="term" value="C:protein-DNA complex"/>
    <property type="evidence" value="ECO:0007669"/>
    <property type="project" value="TreeGrafter"/>
</dbReference>
<dbReference type="InParanoid" id="A0A7X0JTR4"/>
<dbReference type="RefSeq" id="WP_243749372.1">
    <property type="nucleotide sequence ID" value="NZ_JAAONY010000001.1"/>
</dbReference>
<dbReference type="EMBL" id="JACHHT010000001">
    <property type="protein sequence ID" value="MBB6521246.1"/>
    <property type="molecule type" value="Genomic_DNA"/>
</dbReference>
<keyword evidence="12" id="KW-1185">Reference proteome</keyword>
<organism evidence="11 12">
    <name type="scientific">Pseudoteredinibacter isoporae</name>
    <dbReference type="NCBI Taxonomy" id="570281"/>
    <lineage>
        <taxon>Bacteria</taxon>
        <taxon>Pseudomonadati</taxon>
        <taxon>Pseudomonadota</taxon>
        <taxon>Gammaproteobacteria</taxon>
        <taxon>Cellvibrionales</taxon>
        <taxon>Cellvibrionaceae</taxon>
        <taxon>Pseudoteredinibacter</taxon>
    </lineage>
</organism>
<dbReference type="GO" id="GO:0006355">
    <property type="term" value="P:regulation of DNA-templated transcription"/>
    <property type="evidence" value="ECO:0007669"/>
    <property type="project" value="InterPro"/>
</dbReference>
<dbReference type="InterPro" id="IPR016032">
    <property type="entry name" value="Sig_transdc_resp-reg_C-effctor"/>
</dbReference>
<keyword evidence="4 7" id="KW-0238">DNA-binding</keyword>
<reference evidence="11 12" key="1">
    <citation type="submission" date="2020-08" db="EMBL/GenBank/DDBJ databases">
        <title>Genomic Encyclopedia of Type Strains, Phase IV (KMG-IV): sequencing the most valuable type-strain genomes for metagenomic binning, comparative biology and taxonomic classification.</title>
        <authorList>
            <person name="Goeker M."/>
        </authorList>
    </citation>
    <scope>NUCLEOTIDE SEQUENCE [LARGE SCALE GENOMIC DNA]</scope>
    <source>
        <strain evidence="11 12">DSM 22368</strain>
    </source>
</reference>
<dbReference type="Pfam" id="PF00072">
    <property type="entry name" value="Response_reg"/>
    <property type="match status" value="1"/>
</dbReference>
<evidence type="ECO:0000256" key="6">
    <source>
        <dbReference type="PROSITE-ProRule" id="PRU00169"/>
    </source>
</evidence>
<dbReference type="CDD" id="cd00383">
    <property type="entry name" value="trans_reg_C"/>
    <property type="match status" value="1"/>
</dbReference>
<comment type="caution">
    <text evidence="11">The sequence shown here is derived from an EMBL/GenBank/DDBJ whole genome shotgun (WGS) entry which is preliminary data.</text>
</comment>
<dbReference type="Gene3D" id="1.10.10.10">
    <property type="entry name" value="Winged helix-like DNA-binding domain superfamily/Winged helix DNA-binding domain"/>
    <property type="match status" value="1"/>
</dbReference>
<dbReference type="GO" id="GO:0000156">
    <property type="term" value="F:phosphorelay response regulator activity"/>
    <property type="evidence" value="ECO:0007669"/>
    <property type="project" value="TreeGrafter"/>
</dbReference>
<keyword evidence="1 6" id="KW-0597">Phosphoprotein</keyword>
<dbReference type="SUPFAM" id="SSF46894">
    <property type="entry name" value="C-terminal effector domain of the bipartite response regulators"/>
    <property type="match status" value="1"/>
</dbReference>
<feature type="region of interest" description="Disordered" evidence="8">
    <location>
        <begin position="130"/>
        <end position="152"/>
    </location>
</feature>
<dbReference type="PANTHER" id="PTHR48111">
    <property type="entry name" value="REGULATOR OF RPOS"/>
    <property type="match status" value="1"/>
</dbReference>
<evidence type="ECO:0000256" key="4">
    <source>
        <dbReference type="ARBA" id="ARBA00023125"/>
    </source>
</evidence>
<dbReference type="AlphaFoldDB" id="A0A7X0JTR4"/>
<dbReference type="GO" id="GO:0000976">
    <property type="term" value="F:transcription cis-regulatory region binding"/>
    <property type="evidence" value="ECO:0007669"/>
    <property type="project" value="TreeGrafter"/>
</dbReference>
<evidence type="ECO:0000313" key="12">
    <source>
        <dbReference type="Proteomes" id="UP000528457"/>
    </source>
</evidence>
<feature type="domain" description="Response regulatory" evidence="9">
    <location>
        <begin position="8"/>
        <end position="121"/>
    </location>
</feature>
<dbReference type="PROSITE" id="PS51755">
    <property type="entry name" value="OMPR_PHOB"/>
    <property type="match status" value="1"/>
</dbReference>
<dbReference type="InterPro" id="IPR011006">
    <property type="entry name" value="CheY-like_superfamily"/>
</dbReference>
<feature type="DNA-binding region" description="OmpR/PhoB-type" evidence="7">
    <location>
        <begin position="152"/>
        <end position="251"/>
    </location>
</feature>
<accession>A0A7X0JTR4</accession>
<dbReference type="SUPFAM" id="SSF52172">
    <property type="entry name" value="CheY-like"/>
    <property type="match status" value="1"/>
</dbReference>
<gene>
    <name evidence="11" type="ORF">HNR48_001524</name>
</gene>
<evidence type="ECO:0000256" key="7">
    <source>
        <dbReference type="PROSITE-ProRule" id="PRU01091"/>
    </source>
</evidence>
<dbReference type="Gene3D" id="3.40.50.2300">
    <property type="match status" value="1"/>
</dbReference>
<dbReference type="PROSITE" id="PS50110">
    <property type="entry name" value="RESPONSE_REGULATORY"/>
    <property type="match status" value="1"/>
</dbReference>
<dbReference type="Gene3D" id="6.10.250.690">
    <property type="match status" value="1"/>
</dbReference>
<sequence>MSQMAQASILLVEDDRKLAAILSEYLSGQGFHVSCVEDGAEAPEKILSLMPELVLLDLMLPNLDGLSICRQVRSQYPGKILMLTANDDDMDQVAALELGVDDYVCKPLQPRVLLARIRMLLRRPSAKVVGAPSNSTQESYATTVSPSQTEPEKERRFDGLELHLPLQRCQLNGQTIELTPGEFELLWILSSKPDEVFSREALTLAVRGIEYDGLDRTVDNRVASLRKKLAAGQSDAAGITTVRGKGYLFVSDQW</sequence>
<evidence type="ECO:0000256" key="1">
    <source>
        <dbReference type="ARBA" id="ARBA00022553"/>
    </source>
</evidence>
<dbReference type="InterPro" id="IPR001789">
    <property type="entry name" value="Sig_transdc_resp-reg_receiver"/>
</dbReference>
<protein>
    <submittedName>
        <fullName evidence="11">Two-component system response regulator RstA</fullName>
    </submittedName>
</protein>
<dbReference type="InterPro" id="IPR001867">
    <property type="entry name" value="OmpR/PhoB-type_DNA-bd"/>
</dbReference>
<keyword evidence="3" id="KW-0805">Transcription regulation</keyword>
<dbReference type="Pfam" id="PF00486">
    <property type="entry name" value="Trans_reg_C"/>
    <property type="match status" value="1"/>
</dbReference>
<evidence type="ECO:0000259" key="9">
    <source>
        <dbReference type="PROSITE" id="PS50110"/>
    </source>
</evidence>
<feature type="domain" description="OmpR/PhoB-type" evidence="10">
    <location>
        <begin position="152"/>
        <end position="251"/>
    </location>
</feature>
<feature type="modified residue" description="4-aspartylphosphate" evidence="6">
    <location>
        <position position="57"/>
    </location>
</feature>
<evidence type="ECO:0000256" key="5">
    <source>
        <dbReference type="ARBA" id="ARBA00023163"/>
    </source>
</evidence>
<evidence type="ECO:0000256" key="2">
    <source>
        <dbReference type="ARBA" id="ARBA00023012"/>
    </source>
</evidence>
<keyword evidence="5" id="KW-0804">Transcription</keyword>
<dbReference type="GO" id="GO:0005829">
    <property type="term" value="C:cytosol"/>
    <property type="evidence" value="ECO:0007669"/>
    <property type="project" value="TreeGrafter"/>
</dbReference>
<evidence type="ECO:0000259" key="10">
    <source>
        <dbReference type="PROSITE" id="PS51755"/>
    </source>
</evidence>